<dbReference type="Gramene" id="TuG1812G0500002066.01.T04">
    <property type="protein sequence ID" value="TuG1812G0500002066.01.T04.cds281115"/>
    <property type="gene ID" value="TuG1812G0500002066.01"/>
</dbReference>
<accession>A0A8R7UFZ2</accession>
<name>A0A8R7UFZ2_TRIUA</name>
<protein>
    <submittedName>
        <fullName evidence="1">Uncharacterized protein</fullName>
    </submittedName>
</protein>
<reference evidence="2" key="1">
    <citation type="journal article" date="2013" name="Nature">
        <title>Draft genome of the wheat A-genome progenitor Triticum urartu.</title>
        <authorList>
            <person name="Ling H.Q."/>
            <person name="Zhao S."/>
            <person name="Liu D."/>
            <person name="Wang J."/>
            <person name="Sun H."/>
            <person name="Zhang C."/>
            <person name="Fan H."/>
            <person name="Li D."/>
            <person name="Dong L."/>
            <person name="Tao Y."/>
            <person name="Gao C."/>
            <person name="Wu H."/>
            <person name="Li Y."/>
            <person name="Cui Y."/>
            <person name="Guo X."/>
            <person name="Zheng S."/>
            <person name="Wang B."/>
            <person name="Yu K."/>
            <person name="Liang Q."/>
            <person name="Yang W."/>
            <person name="Lou X."/>
            <person name="Chen J."/>
            <person name="Feng M."/>
            <person name="Jian J."/>
            <person name="Zhang X."/>
            <person name="Luo G."/>
            <person name="Jiang Y."/>
            <person name="Liu J."/>
            <person name="Wang Z."/>
            <person name="Sha Y."/>
            <person name="Zhang B."/>
            <person name="Wu H."/>
            <person name="Tang D."/>
            <person name="Shen Q."/>
            <person name="Xue P."/>
            <person name="Zou S."/>
            <person name="Wang X."/>
            <person name="Liu X."/>
            <person name="Wang F."/>
            <person name="Yang Y."/>
            <person name="An X."/>
            <person name="Dong Z."/>
            <person name="Zhang K."/>
            <person name="Zhang X."/>
            <person name="Luo M.C."/>
            <person name="Dvorak J."/>
            <person name="Tong Y."/>
            <person name="Wang J."/>
            <person name="Yang H."/>
            <person name="Li Z."/>
            <person name="Wang D."/>
            <person name="Zhang A."/>
            <person name="Wang J."/>
        </authorList>
    </citation>
    <scope>NUCLEOTIDE SEQUENCE</scope>
    <source>
        <strain evidence="2">cv. G1812</strain>
    </source>
</reference>
<evidence type="ECO:0000313" key="1">
    <source>
        <dbReference type="EnsemblPlants" id="TuG1812G0500002066.01.T04.cds281115"/>
    </source>
</evidence>
<evidence type="ECO:0000313" key="2">
    <source>
        <dbReference type="Proteomes" id="UP000015106"/>
    </source>
</evidence>
<reference evidence="1" key="2">
    <citation type="submission" date="2018-03" db="EMBL/GenBank/DDBJ databases">
        <title>The Triticum urartu genome reveals the dynamic nature of wheat genome evolution.</title>
        <authorList>
            <person name="Ling H."/>
            <person name="Ma B."/>
            <person name="Shi X."/>
            <person name="Liu H."/>
            <person name="Dong L."/>
            <person name="Sun H."/>
            <person name="Cao Y."/>
            <person name="Gao Q."/>
            <person name="Zheng S."/>
            <person name="Li Y."/>
            <person name="Yu Y."/>
            <person name="Du H."/>
            <person name="Qi M."/>
            <person name="Li Y."/>
            <person name="Yu H."/>
            <person name="Cui Y."/>
            <person name="Wang N."/>
            <person name="Chen C."/>
            <person name="Wu H."/>
            <person name="Zhao Y."/>
            <person name="Zhang J."/>
            <person name="Li Y."/>
            <person name="Zhou W."/>
            <person name="Zhang B."/>
            <person name="Hu W."/>
            <person name="Eijk M."/>
            <person name="Tang J."/>
            <person name="Witsenboer H."/>
            <person name="Zhao S."/>
            <person name="Li Z."/>
            <person name="Zhang A."/>
            <person name="Wang D."/>
            <person name="Liang C."/>
        </authorList>
    </citation>
    <scope>NUCLEOTIDE SEQUENCE [LARGE SCALE GENOMIC DNA]</scope>
    <source>
        <strain evidence="1">cv. G1812</strain>
    </source>
</reference>
<reference evidence="1" key="3">
    <citation type="submission" date="2022-06" db="UniProtKB">
        <authorList>
            <consortium name="EnsemblPlants"/>
        </authorList>
    </citation>
    <scope>IDENTIFICATION</scope>
</reference>
<dbReference type="EnsemblPlants" id="TuG1812G0500002066.01.T04">
    <property type="protein sequence ID" value="TuG1812G0500002066.01.T04.cds281115"/>
    <property type="gene ID" value="TuG1812G0500002066.01"/>
</dbReference>
<organism evidence="1 2">
    <name type="scientific">Triticum urartu</name>
    <name type="common">Red wild einkorn</name>
    <name type="synonym">Crithodium urartu</name>
    <dbReference type="NCBI Taxonomy" id="4572"/>
    <lineage>
        <taxon>Eukaryota</taxon>
        <taxon>Viridiplantae</taxon>
        <taxon>Streptophyta</taxon>
        <taxon>Embryophyta</taxon>
        <taxon>Tracheophyta</taxon>
        <taxon>Spermatophyta</taxon>
        <taxon>Magnoliopsida</taxon>
        <taxon>Liliopsida</taxon>
        <taxon>Poales</taxon>
        <taxon>Poaceae</taxon>
        <taxon>BOP clade</taxon>
        <taxon>Pooideae</taxon>
        <taxon>Triticodae</taxon>
        <taxon>Triticeae</taxon>
        <taxon>Triticinae</taxon>
        <taxon>Triticum</taxon>
    </lineage>
</organism>
<dbReference type="AlphaFoldDB" id="A0A8R7UFZ2"/>
<dbReference type="Proteomes" id="UP000015106">
    <property type="component" value="Chromosome 5"/>
</dbReference>
<gene>
    <name evidence="1" type="primary">LOC125509049</name>
</gene>
<keyword evidence="2" id="KW-1185">Reference proteome</keyword>
<proteinExistence type="predicted"/>
<sequence length="55" mass="6147">MHVLSELWLLEPLQGQLPGSQDQLGGAITDRFTRSCLSACLETPEERTDCKLYPV</sequence>